<keyword evidence="3 7" id="KW-0812">Transmembrane</keyword>
<evidence type="ECO:0000256" key="6">
    <source>
        <dbReference type="SAM" id="MobiDB-lite"/>
    </source>
</evidence>
<accession>A0A9P1FS49</accession>
<evidence type="ECO:0000256" key="2">
    <source>
        <dbReference type="ARBA" id="ARBA00022475"/>
    </source>
</evidence>
<evidence type="ECO:0000313" key="10">
    <source>
        <dbReference type="Proteomes" id="UP001152797"/>
    </source>
</evidence>
<dbReference type="PANTHER" id="PTHR30341">
    <property type="entry name" value="SODIUM ION/PROTON ANTIPORTER NHAA-RELATED"/>
    <property type="match status" value="1"/>
</dbReference>
<feature type="transmembrane region" description="Helical" evidence="7">
    <location>
        <begin position="1059"/>
        <end position="1079"/>
    </location>
</feature>
<feature type="transmembrane region" description="Helical" evidence="7">
    <location>
        <begin position="875"/>
        <end position="893"/>
    </location>
</feature>
<feature type="transmembrane region" description="Helical" evidence="7">
    <location>
        <begin position="690"/>
        <end position="707"/>
    </location>
</feature>
<reference evidence="9 10" key="2">
    <citation type="submission" date="2024-05" db="EMBL/GenBank/DDBJ databases">
        <authorList>
            <person name="Chen Y."/>
            <person name="Shah S."/>
            <person name="Dougan E. K."/>
            <person name="Thang M."/>
            <person name="Chan C."/>
        </authorList>
    </citation>
    <scope>NUCLEOTIDE SEQUENCE [LARGE SCALE GENOMIC DNA]</scope>
</reference>
<reference evidence="8" key="1">
    <citation type="submission" date="2022-10" db="EMBL/GenBank/DDBJ databases">
        <authorList>
            <person name="Chen Y."/>
            <person name="Dougan E. K."/>
            <person name="Chan C."/>
            <person name="Rhodes N."/>
            <person name="Thang M."/>
        </authorList>
    </citation>
    <scope>NUCLEOTIDE SEQUENCE</scope>
</reference>
<dbReference type="GO" id="GO:0006885">
    <property type="term" value="P:regulation of pH"/>
    <property type="evidence" value="ECO:0007669"/>
    <property type="project" value="InterPro"/>
</dbReference>
<dbReference type="Pfam" id="PF06965">
    <property type="entry name" value="Na_H_antiport_1"/>
    <property type="match status" value="2"/>
</dbReference>
<feature type="transmembrane region" description="Helical" evidence="7">
    <location>
        <begin position="905"/>
        <end position="923"/>
    </location>
</feature>
<evidence type="ECO:0000256" key="3">
    <source>
        <dbReference type="ARBA" id="ARBA00022692"/>
    </source>
</evidence>
<gene>
    <name evidence="8" type="ORF">C1SCF055_LOCUS14793</name>
</gene>
<dbReference type="EMBL" id="CAMXCT030001175">
    <property type="protein sequence ID" value="CAL4774841.1"/>
    <property type="molecule type" value="Genomic_DNA"/>
</dbReference>
<dbReference type="Proteomes" id="UP001152797">
    <property type="component" value="Unassembled WGS sequence"/>
</dbReference>
<dbReference type="AlphaFoldDB" id="A0A9P1FS49"/>
<evidence type="ECO:0000256" key="7">
    <source>
        <dbReference type="SAM" id="Phobius"/>
    </source>
</evidence>
<feature type="region of interest" description="Disordered" evidence="6">
    <location>
        <begin position="1"/>
        <end position="60"/>
    </location>
</feature>
<feature type="transmembrane region" description="Helical" evidence="7">
    <location>
        <begin position="771"/>
        <end position="795"/>
    </location>
</feature>
<keyword evidence="5 7" id="KW-0472">Membrane</keyword>
<proteinExistence type="predicted"/>
<dbReference type="InterPro" id="IPR023171">
    <property type="entry name" value="Na/H_antiporter_dom_sf"/>
</dbReference>
<sequence length="1199" mass="129925">MDLPGAVVDEEEPKPESIKRKKSTSLAESRGLGLTSLPTGAIRRQSRSSDPKTSPKATKGPQYTVRLWEYGLTGWLEKHHFCAGLEVDLKVGLNSCADVVHSTGEEMQKDVHLPSTSLTALTQLQESLKSPSGLLLDIADCRDVHFTELFSSMLSELGRDVPGSIVQEAELLLNEHPYVTKEGAPSKDDAVGESMDIFLCCTAGSGLTRPVLALARLKMEGGIHFQIDEGCGEMRFAAVVLCDTNSEKGGRSLARALATTFMDEDFSGIARSAPRDQPETIREALKVYLAKLTIVPTVKLNKAAAAAGPMSPKGAKGNYTLENSLVSGIQRRMSLVTPQEAFDISKGDIGFERQHSNESENGEMPATTYHIEVDRFSNHEAGWQMEKCLRQGLEVDFALKEQVPHLPHVSCLGLEEIKRLAVPQNVAIDVEGAGVVDATMDCLRASGLPQEASEEVGKALKLRLEKGVDYLEDAKLGSELVNPNEGDEAALVLVISSNAIRESCPISGAFVRSKVGLPLRSDHPPARFIITLVGHKNGPTNLTEVGDSVAALSVDEELIAKMAKAVTKDEFVSAFESRLGDITLLPHAHMHAKRNAQDDMLLSPKGASPKTRRLSHVNTGNAPIQTISSASLGVIGTKSYVNKDGHIVTNVKSDIGFDHMHNHGPADDLRSNVAIGVRRTWRAVAWAQKYALPLVIGVFIAMVWMNIDEHSYHKVTHDPIVEGWEIFGHGVSMHFLVNDIFMCFFFGLAIKEVTEALLPGGSLSPIRRATNPLMATLGGVVGPVATYVIFTVIFYETGLFDGILCEVDTGGGEDHRRLAGNSTYNDTHATHEEAYRDCGLADFINGWGVPTATDISLAWMFAILVFGAGHPAINYLLLLAIADDALGMAIIAIAYPDPIHPVEPVWFTLVLAGTIVAALLRFVGVKYWSPYVFVAGPISWLGLIKAQVHPALALVCIVPFMPATHEHGKHDHDDELHAKSEVRLIGSFIPRAKSEILQRAAQEFLARRGAPLHAFEHHCKLLVDFGMFFFGVANAGVKVDGMGTLTGATTIALILGKTLGIVFFAMVAHALGFLLPVGLTVVDLFAMSSLGGVGLTVALFVSNEAFTDKGLQSQAKMGAVFSVASALLAFSIKAVGDKIFHPPQAEAEETEVELFSDEEVEAEEWLDVVAMNDIMQVLWTQRKYQAKWKAEQSTIQSYL</sequence>
<dbReference type="InterPro" id="IPR016152">
    <property type="entry name" value="PTrfase/Anion_transptr"/>
</dbReference>
<dbReference type="PANTHER" id="PTHR30341:SF0">
    <property type="entry name" value="NA(+)_H(+) ANTIPORTER NHAA"/>
    <property type="match status" value="1"/>
</dbReference>
<protein>
    <submittedName>
        <fullName evidence="9">Na(+)/H(+) antiporter NhaA (Sodium/proton antiporter NhaA)</fullName>
    </submittedName>
</protein>
<dbReference type="GO" id="GO:0005886">
    <property type="term" value="C:plasma membrane"/>
    <property type="evidence" value="ECO:0007669"/>
    <property type="project" value="UniProtKB-SubCell"/>
</dbReference>
<name>A0A9P1FS49_9DINO</name>
<dbReference type="SUPFAM" id="SSF55804">
    <property type="entry name" value="Phoshotransferase/anion transport protein"/>
    <property type="match status" value="1"/>
</dbReference>
<keyword evidence="4 7" id="KW-1133">Transmembrane helix</keyword>
<evidence type="ECO:0000256" key="1">
    <source>
        <dbReference type="ARBA" id="ARBA00004429"/>
    </source>
</evidence>
<dbReference type="EMBL" id="CAMXCT010001175">
    <property type="protein sequence ID" value="CAI3987529.1"/>
    <property type="molecule type" value="Genomic_DNA"/>
</dbReference>
<dbReference type="GO" id="GO:0015385">
    <property type="term" value="F:sodium:proton antiporter activity"/>
    <property type="evidence" value="ECO:0007669"/>
    <property type="project" value="TreeGrafter"/>
</dbReference>
<dbReference type="Gene3D" id="1.20.1530.10">
    <property type="entry name" value="Na+/H+ antiporter like domain"/>
    <property type="match status" value="1"/>
</dbReference>
<comment type="subcellular location">
    <subcellularLocation>
        <location evidence="1">Cell inner membrane</location>
        <topology evidence="1">Multi-pass membrane protein</topology>
    </subcellularLocation>
</comment>
<dbReference type="OrthoDB" id="416108at2759"/>
<comment type="caution">
    <text evidence="8">The sequence shown here is derived from an EMBL/GenBank/DDBJ whole genome shotgun (WGS) entry which is preliminary data.</text>
</comment>
<evidence type="ECO:0000313" key="8">
    <source>
        <dbReference type="EMBL" id="CAI3987529.1"/>
    </source>
</evidence>
<dbReference type="Gene3D" id="3.40.930.10">
    <property type="entry name" value="Mannitol-specific EII, Chain A"/>
    <property type="match status" value="2"/>
</dbReference>
<feature type="transmembrane region" description="Helical" evidence="7">
    <location>
        <begin position="1085"/>
        <end position="1106"/>
    </location>
</feature>
<dbReference type="InterPro" id="IPR004670">
    <property type="entry name" value="NhaA"/>
</dbReference>
<dbReference type="EMBL" id="CAMXCT020001175">
    <property type="protein sequence ID" value="CAL1140904.1"/>
    <property type="molecule type" value="Genomic_DNA"/>
</dbReference>
<evidence type="ECO:0000313" key="9">
    <source>
        <dbReference type="EMBL" id="CAL4774841.1"/>
    </source>
</evidence>
<feature type="transmembrane region" description="Helical" evidence="7">
    <location>
        <begin position="847"/>
        <end position="868"/>
    </location>
</feature>
<keyword evidence="10" id="KW-1185">Reference proteome</keyword>
<evidence type="ECO:0000256" key="5">
    <source>
        <dbReference type="ARBA" id="ARBA00023136"/>
    </source>
</evidence>
<organism evidence="8">
    <name type="scientific">Cladocopium goreaui</name>
    <dbReference type="NCBI Taxonomy" id="2562237"/>
    <lineage>
        <taxon>Eukaryota</taxon>
        <taxon>Sar</taxon>
        <taxon>Alveolata</taxon>
        <taxon>Dinophyceae</taxon>
        <taxon>Suessiales</taxon>
        <taxon>Symbiodiniaceae</taxon>
        <taxon>Cladocopium</taxon>
    </lineage>
</organism>
<evidence type="ECO:0000256" key="4">
    <source>
        <dbReference type="ARBA" id="ARBA00022989"/>
    </source>
</evidence>
<keyword evidence="2" id="KW-1003">Cell membrane</keyword>